<keyword evidence="5 6" id="KW-0472">Membrane</keyword>
<reference evidence="8" key="1">
    <citation type="submission" date="2022-06" db="EMBL/GenBank/DDBJ databases">
        <title>Aeoliella straminimaris, a novel planctomycete from sediments.</title>
        <authorList>
            <person name="Vitorino I.R."/>
            <person name="Lage O.M."/>
        </authorList>
    </citation>
    <scope>NUCLEOTIDE SEQUENCE</scope>
    <source>
        <strain evidence="8">ICT_H6.2</strain>
    </source>
</reference>
<dbReference type="EMBL" id="JAMXLR010000058">
    <property type="protein sequence ID" value="MCO6045599.1"/>
    <property type="molecule type" value="Genomic_DNA"/>
</dbReference>
<dbReference type="AlphaFoldDB" id="A0A9X2JJZ7"/>
<evidence type="ECO:0000256" key="4">
    <source>
        <dbReference type="ARBA" id="ARBA00022989"/>
    </source>
</evidence>
<evidence type="ECO:0000256" key="5">
    <source>
        <dbReference type="ARBA" id="ARBA00023136"/>
    </source>
</evidence>
<dbReference type="Gene3D" id="1.20.1640.10">
    <property type="entry name" value="Multidrug efflux transporter AcrB transmembrane domain"/>
    <property type="match status" value="2"/>
</dbReference>
<feature type="transmembrane region" description="Helical" evidence="6">
    <location>
        <begin position="366"/>
        <end position="385"/>
    </location>
</feature>
<dbReference type="GO" id="GO:0005886">
    <property type="term" value="C:plasma membrane"/>
    <property type="evidence" value="ECO:0007669"/>
    <property type="project" value="UniProtKB-SubCell"/>
</dbReference>
<evidence type="ECO:0000256" key="1">
    <source>
        <dbReference type="ARBA" id="ARBA00004651"/>
    </source>
</evidence>
<accession>A0A9X2JJZ7</accession>
<keyword evidence="3 6" id="KW-0812">Transmembrane</keyword>
<evidence type="ECO:0000313" key="8">
    <source>
        <dbReference type="EMBL" id="MCO6045599.1"/>
    </source>
</evidence>
<name>A0A9X2JJZ7_9BACT</name>
<proteinExistence type="predicted"/>
<keyword evidence="4 6" id="KW-1133">Transmembrane helix</keyword>
<feature type="transmembrane region" description="Helical" evidence="6">
    <location>
        <begin position="697"/>
        <end position="721"/>
    </location>
</feature>
<organism evidence="8 9">
    <name type="scientific">Aeoliella straminimaris</name>
    <dbReference type="NCBI Taxonomy" id="2954799"/>
    <lineage>
        <taxon>Bacteria</taxon>
        <taxon>Pseudomonadati</taxon>
        <taxon>Planctomycetota</taxon>
        <taxon>Planctomycetia</taxon>
        <taxon>Pirellulales</taxon>
        <taxon>Lacipirellulaceae</taxon>
        <taxon>Aeoliella</taxon>
    </lineage>
</organism>
<comment type="caution">
    <text evidence="8">The sequence shown here is derived from an EMBL/GenBank/DDBJ whole genome shotgun (WGS) entry which is preliminary data.</text>
</comment>
<feature type="transmembrane region" description="Helical" evidence="6">
    <location>
        <begin position="594"/>
        <end position="616"/>
    </location>
</feature>
<gene>
    <name evidence="8" type="ORF">NG895_17000</name>
</gene>
<feature type="transmembrane region" description="Helical" evidence="6">
    <location>
        <begin position="317"/>
        <end position="340"/>
    </location>
</feature>
<feature type="transmembrane region" description="Helical" evidence="6">
    <location>
        <begin position="285"/>
        <end position="305"/>
    </location>
</feature>
<protein>
    <submittedName>
        <fullName evidence="8">MMPL family transporter</fullName>
    </submittedName>
</protein>
<feature type="transmembrane region" description="Helical" evidence="6">
    <location>
        <begin position="567"/>
        <end position="588"/>
    </location>
</feature>
<feature type="transmembrane region" description="Helical" evidence="6">
    <location>
        <begin position="213"/>
        <end position="234"/>
    </location>
</feature>
<dbReference type="Pfam" id="PF03176">
    <property type="entry name" value="MMPL"/>
    <property type="match status" value="1"/>
</dbReference>
<keyword evidence="2" id="KW-1003">Cell membrane</keyword>
<feature type="transmembrane region" description="Helical" evidence="6">
    <location>
        <begin position="241"/>
        <end position="265"/>
    </location>
</feature>
<evidence type="ECO:0000313" key="9">
    <source>
        <dbReference type="Proteomes" id="UP001155241"/>
    </source>
</evidence>
<dbReference type="SUPFAM" id="SSF82866">
    <property type="entry name" value="Multidrug efflux transporter AcrB transmembrane domain"/>
    <property type="match status" value="2"/>
</dbReference>
<dbReference type="PANTHER" id="PTHR33406:SF12">
    <property type="entry name" value="BLR2997 PROTEIN"/>
    <property type="match status" value="1"/>
</dbReference>
<feature type="domain" description="Membrane transport protein MMPL" evidence="7">
    <location>
        <begin position="94"/>
        <end position="369"/>
    </location>
</feature>
<dbReference type="RefSeq" id="WP_252853727.1">
    <property type="nucleotide sequence ID" value="NZ_JAMXLR010000058.1"/>
</dbReference>
<evidence type="ECO:0000256" key="3">
    <source>
        <dbReference type="ARBA" id="ARBA00022692"/>
    </source>
</evidence>
<dbReference type="Proteomes" id="UP001155241">
    <property type="component" value="Unassembled WGS sequence"/>
</dbReference>
<keyword evidence="9" id="KW-1185">Reference proteome</keyword>
<dbReference type="InterPro" id="IPR050545">
    <property type="entry name" value="Mycobact_MmpL"/>
</dbReference>
<evidence type="ECO:0000256" key="6">
    <source>
        <dbReference type="SAM" id="Phobius"/>
    </source>
</evidence>
<feature type="transmembrane region" description="Helical" evidence="6">
    <location>
        <begin position="623"/>
        <end position="647"/>
    </location>
</feature>
<sequence>MYTVLALPLVVWGASRALEANNNSPIDWVTSAFGPRAEYDRHCEQFGPGDTVMISWPGCTTHELSLDQFVEVLRTAHVFYKNDHWLFDRVASGREVVMLLVNTTRQGDQPVITLPDATRRVRSHLVGPDGVTTAVVITFNAEGLKQRKRLVDLIRQAAHEICHVPLGELHLAGPVIDGLSVDNASQATLSKYAGPSAVVVFLLCWLNLRSYRAALVVFGLAMLCQGAALALVHYSGESMSALLIVLPPLIQVLAVAGGVHLTNYYFDLESEGTTAQRIVAAVREGWLPCTLSAGTTAIGMASLMTSQLEPIRAFGGYSAAGVLLTVGVLLGLLPACYLHWPPRKGKKPAHTFALPWNRWAVALRRMSTPIVVGGLVLVAVGGWYASRITTSVRIETMFAADHRVIEDYKWLETHIGPLVPLEVTLSFDSLSPLSYRDKLALLWDLGAQLETDDALTNSLSAANFFPPIPQLSSLSLEQQNQVIEPIIRESVPYYQQLGLLSIDEGVEHWRLTTRTSALGSADYGVVLDRVSEVVDQQLRGVAPTSQRGLSSNTTGIMPLVHAIQGQLLMDLLVSFAASLALITMVMVLVQAGVFAGLLAMIPNVFPLALFFGYLGWRGEPIDIGVMMTASVALGVAVDDTLHFLTFFQRGVLQYGDRGQAVQHALQHCGPAIIQTSVSCGLGLLVFALSDFLPTSRFAISIATLLALALVGDMVLLPALLISPLGKICARDTLAGSDVDSSGCMRQPEEFIVNESFAA</sequence>
<evidence type="ECO:0000256" key="2">
    <source>
        <dbReference type="ARBA" id="ARBA00022475"/>
    </source>
</evidence>
<evidence type="ECO:0000259" key="7">
    <source>
        <dbReference type="Pfam" id="PF03176"/>
    </source>
</evidence>
<dbReference type="InterPro" id="IPR004869">
    <property type="entry name" value="MMPL_dom"/>
</dbReference>
<dbReference type="PANTHER" id="PTHR33406">
    <property type="entry name" value="MEMBRANE PROTEIN MJ1562-RELATED"/>
    <property type="match status" value="1"/>
</dbReference>
<comment type="subcellular location">
    <subcellularLocation>
        <location evidence="1">Cell membrane</location>
        <topology evidence="1">Multi-pass membrane protein</topology>
    </subcellularLocation>
</comment>